<comment type="subcellular location">
    <subcellularLocation>
        <location evidence="1">Cell membrane</location>
        <topology evidence="1">Multi-pass membrane protein</topology>
    </subcellularLocation>
</comment>
<evidence type="ECO:0000256" key="8">
    <source>
        <dbReference type="SAM" id="Phobius"/>
    </source>
</evidence>
<dbReference type="EMBL" id="DVOO01000015">
    <property type="protein sequence ID" value="HIV25261.1"/>
    <property type="molecule type" value="Genomic_DNA"/>
</dbReference>
<reference evidence="9" key="2">
    <citation type="journal article" date="2021" name="PeerJ">
        <title>Extensive microbial diversity within the chicken gut microbiome revealed by metagenomics and culture.</title>
        <authorList>
            <person name="Gilroy R."/>
            <person name="Ravi A."/>
            <person name="Getino M."/>
            <person name="Pursley I."/>
            <person name="Horton D.L."/>
            <person name="Alikhan N.F."/>
            <person name="Baker D."/>
            <person name="Gharbi K."/>
            <person name="Hall N."/>
            <person name="Watson M."/>
            <person name="Adriaenssens E.M."/>
            <person name="Foster-Nyarko E."/>
            <person name="Jarju S."/>
            <person name="Secka A."/>
            <person name="Antonio M."/>
            <person name="Oren A."/>
            <person name="Chaudhuri R.R."/>
            <person name="La Ragione R."/>
            <person name="Hildebrand F."/>
            <person name="Pallen M.J."/>
        </authorList>
    </citation>
    <scope>NUCLEOTIDE SEQUENCE</scope>
    <source>
        <strain evidence="9">CHK188-20938</strain>
    </source>
</reference>
<feature type="transmembrane region" description="Helical" evidence="8">
    <location>
        <begin position="12"/>
        <end position="35"/>
    </location>
</feature>
<organism evidence="9 10">
    <name type="scientific">Candidatus Scatomonas pullistercoris</name>
    <dbReference type="NCBI Taxonomy" id="2840920"/>
    <lineage>
        <taxon>Bacteria</taxon>
        <taxon>Bacillati</taxon>
        <taxon>Bacillota</taxon>
        <taxon>Clostridia</taxon>
        <taxon>Lachnospirales</taxon>
        <taxon>Lachnospiraceae</taxon>
        <taxon>Lachnospiraceae incertae sedis</taxon>
        <taxon>Candidatus Scatomonas</taxon>
    </lineage>
</organism>
<feature type="transmembrane region" description="Helical" evidence="8">
    <location>
        <begin position="310"/>
        <end position="329"/>
    </location>
</feature>
<keyword evidence="4" id="KW-1003">Cell membrane</keyword>
<evidence type="ECO:0000256" key="6">
    <source>
        <dbReference type="ARBA" id="ARBA00022989"/>
    </source>
</evidence>
<proteinExistence type="inferred from homology"/>
<evidence type="ECO:0000256" key="4">
    <source>
        <dbReference type="ARBA" id="ARBA00022475"/>
    </source>
</evidence>
<evidence type="ECO:0000313" key="9">
    <source>
        <dbReference type="EMBL" id="HIV25261.1"/>
    </source>
</evidence>
<evidence type="ECO:0000313" key="10">
    <source>
        <dbReference type="Proteomes" id="UP000824169"/>
    </source>
</evidence>
<feature type="transmembrane region" description="Helical" evidence="8">
    <location>
        <begin position="83"/>
        <end position="106"/>
    </location>
</feature>
<comment type="similarity">
    <text evidence="2">Belongs to the autoinducer-2 exporter (AI-2E) (TC 2.A.86) family.</text>
</comment>
<reference evidence="9" key="1">
    <citation type="submission" date="2020-10" db="EMBL/GenBank/DDBJ databases">
        <authorList>
            <person name="Gilroy R."/>
        </authorList>
    </citation>
    <scope>NUCLEOTIDE SEQUENCE</scope>
    <source>
        <strain evidence="9">CHK188-20938</strain>
    </source>
</reference>
<feature type="transmembrane region" description="Helical" evidence="8">
    <location>
        <begin position="341"/>
        <end position="374"/>
    </location>
</feature>
<dbReference type="GO" id="GO:0005886">
    <property type="term" value="C:plasma membrane"/>
    <property type="evidence" value="ECO:0007669"/>
    <property type="project" value="UniProtKB-SubCell"/>
</dbReference>
<feature type="transmembrane region" description="Helical" evidence="8">
    <location>
        <begin position="41"/>
        <end position="62"/>
    </location>
</feature>
<gene>
    <name evidence="9" type="ORF">IAB71_05645</name>
</gene>
<feature type="transmembrane region" description="Helical" evidence="8">
    <location>
        <begin position="243"/>
        <end position="263"/>
    </location>
</feature>
<sequence>MRLDKKTMHKIEWLIVFTVLVIICCFRFDLVAAVVKGIIRLLTPFMLGAAMAFGINLLMRFLERKLFDNRHAKKYRVLQKIRRPVSIVLSLLIIAGVLAAVIGLVIPQLGEAIRNVAVNLETAIPRLRTWLDSLLSGNPEMQETVNQVLGQELDWSAILREVVNFLKSGSAADWQGAVSVATGFLENIFSSLSTFVIAFVFACYMLGRKEKLYSQASRTIHAFLPERGAAWVSKVLHLCQDKFGGFITGQCMEACILVVIYWVPLSIGGFPYAPLISVIIALLSFIPIFGCYVSCVIGALLVLTVDPFQALIFVVVFVVIQQIESNLIYPRVVGGSVDLPGIWVLLAVSVGGSLFGIVGMLVFIPLASVLYSLLRDEVNKRMERKKQNHDTGHKPENISQ</sequence>
<dbReference type="Proteomes" id="UP000824169">
    <property type="component" value="Unassembled WGS sequence"/>
</dbReference>
<comment type="caution">
    <text evidence="9">The sequence shown here is derived from an EMBL/GenBank/DDBJ whole genome shotgun (WGS) entry which is preliminary data.</text>
</comment>
<evidence type="ECO:0000256" key="1">
    <source>
        <dbReference type="ARBA" id="ARBA00004651"/>
    </source>
</evidence>
<dbReference type="PANTHER" id="PTHR21716">
    <property type="entry name" value="TRANSMEMBRANE PROTEIN"/>
    <property type="match status" value="1"/>
</dbReference>
<name>A0A9D1P2E0_9FIRM</name>
<evidence type="ECO:0000256" key="5">
    <source>
        <dbReference type="ARBA" id="ARBA00022692"/>
    </source>
</evidence>
<keyword evidence="5 8" id="KW-0812">Transmembrane</keyword>
<evidence type="ECO:0000256" key="3">
    <source>
        <dbReference type="ARBA" id="ARBA00022448"/>
    </source>
</evidence>
<dbReference type="AlphaFoldDB" id="A0A9D1P2E0"/>
<keyword evidence="3" id="KW-0813">Transport</keyword>
<keyword evidence="7 8" id="KW-0472">Membrane</keyword>
<dbReference type="PANTHER" id="PTHR21716:SF53">
    <property type="entry name" value="PERMEASE PERM-RELATED"/>
    <property type="match status" value="1"/>
</dbReference>
<feature type="transmembrane region" description="Helical" evidence="8">
    <location>
        <begin position="188"/>
        <end position="207"/>
    </location>
</feature>
<protein>
    <submittedName>
        <fullName evidence="9">AI-2E family transporter</fullName>
    </submittedName>
</protein>
<accession>A0A9D1P2E0</accession>
<dbReference type="GO" id="GO:0055085">
    <property type="term" value="P:transmembrane transport"/>
    <property type="evidence" value="ECO:0007669"/>
    <property type="project" value="TreeGrafter"/>
</dbReference>
<dbReference type="InterPro" id="IPR002549">
    <property type="entry name" value="AI-2E-like"/>
</dbReference>
<dbReference type="Pfam" id="PF01594">
    <property type="entry name" value="AI-2E_transport"/>
    <property type="match status" value="1"/>
</dbReference>
<keyword evidence="6 8" id="KW-1133">Transmembrane helix</keyword>
<evidence type="ECO:0000256" key="7">
    <source>
        <dbReference type="ARBA" id="ARBA00023136"/>
    </source>
</evidence>
<feature type="transmembrane region" description="Helical" evidence="8">
    <location>
        <begin position="275"/>
        <end position="303"/>
    </location>
</feature>
<evidence type="ECO:0000256" key="2">
    <source>
        <dbReference type="ARBA" id="ARBA00009773"/>
    </source>
</evidence>